<dbReference type="eggNOG" id="KOG0789">
    <property type="taxonomic scope" value="Eukaryota"/>
</dbReference>
<evidence type="ECO:0000259" key="8">
    <source>
        <dbReference type="PROSITE" id="PS50056"/>
    </source>
</evidence>
<reference evidence="9" key="1">
    <citation type="submission" date="2009-08" db="EMBL/GenBank/DDBJ databases">
        <title>Annotation of Salpingoeca rosetta.</title>
        <authorList>
            <consortium name="The Broad Institute Genome Sequencing Platform"/>
            <person name="Russ C."/>
            <person name="Cuomo C."/>
            <person name="Burger G."/>
            <person name="Gray M.W."/>
            <person name="Holland P.W.H."/>
            <person name="King N."/>
            <person name="Lang F.B.F."/>
            <person name="Roger A.J."/>
            <person name="Ruiz-Trillo I."/>
            <person name="Young S.K."/>
            <person name="Zeng Q."/>
            <person name="Gargeya S."/>
            <person name="Alvarado L."/>
            <person name="Berlin A."/>
            <person name="Chapman S.B."/>
            <person name="Chen Z."/>
            <person name="Freedman E."/>
            <person name="Gellesch M."/>
            <person name="Goldberg J."/>
            <person name="Griggs A."/>
            <person name="Gujja S."/>
            <person name="Heilman E."/>
            <person name="Heiman D."/>
            <person name="Howarth C."/>
            <person name="Mehta T."/>
            <person name="Neiman D."/>
            <person name="Pearson M."/>
            <person name="Roberts A."/>
            <person name="Saif S."/>
            <person name="Shea T."/>
            <person name="Shenoy N."/>
            <person name="Sisk P."/>
            <person name="Stolte C."/>
            <person name="Sykes S."/>
            <person name="White J."/>
            <person name="Yandava C."/>
            <person name="Haas B."/>
            <person name="Nusbaum C."/>
            <person name="Birren B."/>
        </authorList>
    </citation>
    <scope>NUCLEOTIDE SEQUENCE [LARGE SCALE GENOMIC DNA]</scope>
    <source>
        <strain evidence="9">ATCC 50818</strain>
    </source>
</reference>
<dbReference type="KEGG" id="sre:PTSG_00340"/>
<protein>
    <recommendedName>
        <fullName evidence="2">protein-tyrosine-phosphatase</fullName>
        <ecNumber evidence="2">3.1.3.48</ecNumber>
    </recommendedName>
</protein>
<keyword evidence="4" id="KW-0904">Protein phosphatase</keyword>
<dbReference type="CDD" id="cd00047">
    <property type="entry name" value="PTPc"/>
    <property type="match status" value="1"/>
</dbReference>
<feature type="compositionally biased region" description="Low complexity" evidence="5">
    <location>
        <begin position="248"/>
        <end position="265"/>
    </location>
</feature>
<feature type="region of interest" description="Disordered" evidence="5">
    <location>
        <begin position="174"/>
        <end position="230"/>
    </location>
</feature>
<feature type="compositionally biased region" description="Basic and acidic residues" evidence="5">
    <location>
        <begin position="174"/>
        <end position="186"/>
    </location>
</feature>
<dbReference type="RefSeq" id="XP_004998891.1">
    <property type="nucleotide sequence ID" value="XM_004998834.1"/>
</dbReference>
<dbReference type="Proteomes" id="UP000007799">
    <property type="component" value="Unassembled WGS sequence"/>
</dbReference>
<name>F2TW75_SALR5</name>
<dbReference type="OMA" id="GHENQKA"/>
<evidence type="ECO:0000256" key="6">
    <source>
        <dbReference type="SAM" id="Phobius"/>
    </source>
</evidence>
<dbReference type="EMBL" id="GL832955">
    <property type="protein sequence ID" value="EGD72321.1"/>
    <property type="molecule type" value="Genomic_DNA"/>
</dbReference>
<dbReference type="PRINTS" id="PR00700">
    <property type="entry name" value="PRTYPHPHTASE"/>
</dbReference>
<dbReference type="PROSITE" id="PS50055">
    <property type="entry name" value="TYR_PHOSPHATASE_PTP"/>
    <property type="match status" value="1"/>
</dbReference>
<dbReference type="PROSITE" id="PS50056">
    <property type="entry name" value="TYR_PHOSPHATASE_2"/>
    <property type="match status" value="1"/>
</dbReference>
<dbReference type="InParanoid" id="F2TW75"/>
<dbReference type="AlphaFoldDB" id="F2TW75"/>
<feature type="transmembrane region" description="Helical" evidence="6">
    <location>
        <begin position="7"/>
        <end position="26"/>
    </location>
</feature>
<evidence type="ECO:0000313" key="10">
    <source>
        <dbReference type="Proteomes" id="UP000007799"/>
    </source>
</evidence>
<evidence type="ECO:0000256" key="5">
    <source>
        <dbReference type="SAM" id="MobiDB-lite"/>
    </source>
</evidence>
<dbReference type="STRING" id="946362.F2TW75"/>
<dbReference type="SUPFAM" id="SSF52799">
    <property type="entry name" value="(Phosphotyrosine protein) phosphatases II"/>
    <property type="match status" value="1"/>
</dbReference>
<keyword evidence="10" id="KW-1185">Reference proteome</keyword>
<dbReference type="GO" id="GO:0004725">
    <property type="term" value="F:protein tyrosine phosphatase activity"/>
    <property type="evidence" value="ECO:0007669"/>
    <property type="project" value="UniProtKB-EC"/>
</dbReference>
<feature type="domain" description="Tyrosine-protein phosphatase" evidence="7">
    <location>
        <begin position="304"/>
        <end position="546"/>
    </location>
</feature>
<keyword evidence="6" id="KW-1133">Transmembrane helix</keyword>
<evidence type="ECO:0000259" key="7">
    <source>
        <dbReference type="PROSITE" id="PS50055"/>
    </source>
</evidence>
<proteinExistence type="inferred from homology"/>
<dbReference type="Pfam" id="PF00102">
    <property type="entry name" value="Y_phosphatase"/>
    <property type="match status" value="1"/>
</dbReference>
<dbReference type="OrthoDB" id="8609993at2759"/>
<organism evidence="10">
    <name type="scientific">Salpingoeca rosetta (strain ATCC 50818 / BSB-021)</name>
    <dbReference type="NCBI Taxonomy" id="946362"/>
    <lineage>
        <taxon>Eukaryota</taxon>
        <taxon>Choanoflagellata</taxon>
        <taxon>Craspedida</taxon>
        <taxon>Salpingoecidae</taxon>
        <taxon>Salpingoeca</taxon>
    </lineage>
</organism>
<dbReference type="SMART" id="SM00404">
    <property type="entry name" value="PTPc_motif"/>
    <property type="match status" value="1"/>
</dbReference>
<dbReference type="PANTHER" id="PTHR19134">
    <property type="entry name" value="RECEPTOR-TYPE TYROSINE-PROTEIN PHOSPHATASE"/>
    <property type="match status" value="1"/>
</dbReference>
<feature type="domain" description="Tyrosine specific protein phosphatases" evidence="8">
    <location>
        <begin position="464"/>
        <end position="537"/>
    </location>
</feature>
<evidence type="ECO:0000256" key="1">
    <source>
        <dbReference type="ARBA" id="ARBA00009580"/>
    </source>
</evidence>
<dbReference type="SMART" id="SM00194">
    <property type="entry name" value="PTPc"/>
    <property type="match status" value="1"/>
</dbReference>
<dbReference type="InterPro" id="IPR050348">
    <property type="entry name" value="Protein-Tyr_Phosphatase"/>
</dbReference>
<sequence>MAETWEVAVFFTAAVVYVIGASYLYWRTSDEYKLRKKRKELGYDVPSIMSSLKLCCVLCLGPINRQRWESKHKYYRTDDYGPPDAKWMELRPPTDKNQHWQLLPRGDKDRHRSLASKATAEVLLQVLEAEYNAALDKAIQQWQSHMNPENWNQVKRRVTVQFSELDQDEIARQLKKEEEQESKWREEEEQSVAAVGSTAAAAAAAGGQREITPYERTLKRRKDKQAARPAINLNVPVIDQQPRIRANTGASTSGATTSSSSAATTRPLSTAELRTFVTSMRDDSLQDEYLSLPLLLEKPSAYGPEKRFLNRDSRVVPTVKTRVRIDPPKGIEHRTDYINANLIRGFSGKKGRFIATQGPLSGHENQKASTREHFWTMIWNYQVPVIVMMIPPSAHRCPPYWPTTSRSQVYTFGPFTVRHLNRETVGGIVRTVLSLRCRGAHQEHVVTHLLFQHWPATGVPQGTSGIITLLRKMREAAEGPGPIVVHDDLGLGPTGVLLGAYHLLRMVERTGKVDVPRVVSALRHDRGGLVQTLAEYQFLYKLAAVYSVSAAPKAAPPPAYRHAPK</sequence>
<dbReference type="InterPro" id="IPR029021">
    <property type="entry name" value="Prot-tyrosine_phosphatase-like"/>
</dbReference>
<dbReference type="InterPro" id="IPR000242">
    <property type="entry name" value="PTP_cat"/>
</dbReference>
<keyword evidence="6" id="KW-0472">Membrane</keyword>
<comment type="similarity">
    <text evidence="1">Belongs to the protein-tyrosine phosphatase family.</text>
</comment>
<dbReference type="EC" id="3.1.3.48" evidence="2"/>
<dbReference type="InterPro" id="IPR000387">
    <property type="entry name" value="Tyr_Pase_dom"/>
</dbReference>
<keyword evidence="6" id="KW-0812">Transmembrane</keyword>
<evidence type="ECO:0000256" key="4">
    <source>
        <dbReference type="ARBA" id="ARBA00022912"/>
    </source>
</evidence>
<evidence type="ECO:0000313" key="9">
    <source>
        <dbReference type="EMBL" id="EGD72321.1"/>
    </source>
</evidence>
<dbReference type="PANTHER" id="PTHR19134:SF562">
    <property type="entry name" value="PROTEIN-TYROSINE-PHOSPHATASE"/>
    <property type="match status" value="1"/>
</dbReference>
<keyword evidence="3" id="KW-0378">Hydrolase</keyword>
<feature type="compositionally biased region" description="Low complexity" evidence="5">
    <location>
        <begin position="191"/>
        <end position="207"/>
    </location>
</feature>
<feature type="region of interest" description="Disordered" evidence="5">
    <location>
        <begin position="242"/>
        <end position="266"/>
    </location>
</feature>
<dbReference type="Gene3D" id="3.90.190.10">
    <property type="entry name" value="Protein tyrosine phosphatase superfamily"/>
    <property type="match status" value="1"/>
</dbReference>
<dbReference type="GeneID" id="16067745"/>
<dbReference type="InterPro" id="IPR003595">
    <property type="entry name" value="Tyr_Pase_cat"/>
</dbReference>
<evidence type="ECO:0000256" key="2">
    <source>
        <dbReference type="ARBA" id="ARBA00013064"/>
    </source>
</evidence>
<evidence type="ECO:0000256" key="3">
    <source>
        <dbReference type="ARBA" id="ARBA00022801"/>
    </source>
</evidence>
<accession>F2TW75</accession>
<gene>
    <name evidence="9" type="ORF">PTSG_00340</name>
</gene>